<keyword evidence="3" id="KW-1185">Reference proteome</keyword>
<feature type="compositionally biased region" description="Polar residues" evidence="1">
    <location>
        <begin position="97"/>
        <end position="146"/>
    </location>
</feature>
<comment type="caution">
    <text evidence="2">The sequence shown here is derived from an EMBL/GenBank/DDBJ whole genome shotgun (WGS) entry which is preliminary data.</text>
</comment>
<name>A0A9W9YDE3_9CNID</name>
<dbReference type="Proteomes" id="UP001163046">
    <property type="component" value="Unassembled WGS sequence"/>
</dbReference>
<accession>A0A9W9YDE3</accession>
<evidence type="ECO:0000313" key="2">
    <source>
        <dbReference type="EMBL" id="KAJ7334404.1"/>
    </source>
</evidence>
<sequence length="146" mass="16581">MHEKGMKRLKKNTSRQRWIYTGKQNEKIYLQNIFTPSSEKTKLRKAKKLEELMTKLNISTEEALSMQQTAFLEVSGDETSIKQNNTEISESQEEKASSQTHESSSEPNDSQVDTVEDTTAITKETKVNLTTETEPVCSENETTVTS</sequence>
<feature type="compositionally biased region" description="Polar residues" evidence="1">
    <location>
        <begin position="77"/>
        <end position="89"/>
    </location>
</feature>
<organism evidence="2 3">
    <name type="scientific">Desmophyllum pertusum</name>
    <dbReference type="NCBI Taxonomy" id="174260"/>
    <lineage>
        <taxon>Eukaryota</taxon>
        <taxon>Metazoa</taxon>
        <taxon>Cnidaria</taxon>
        <taxon>Anthozoa</taxon>
        <taxon>Hexacorallia</taxon>
        <taxon>Scleractinia</taxon>
        <taxon>Caryophylliina</taxon>
        <taxon>Caryophylliidae</taxon>
        <taxon>Desmophyllum</taxon>
    </lineage>
</organism>
<dbReference type="AlphaFoldDB" id="A0A9W9YDE3"/>
<gene>
    <name evidence="2" type="ORF">OS493_014715</name>
</gene>
<reference evidence="2" key="1">
    <citation type="submission" date="2023-01" db="EMBL/GenBank/DDBJ databases">
        <title>Genome assembly of the deep-sea coral Lophelia pertusa.</title>
        <authorList>
            <person name="Herrera S."/>
            <person name="Cordes E."/>
        </authorList>
    </citation>
    <scope>NUCLEOTIDE SEQUENCE</scope>
    <source>
        <strain evidence="2">USNM1676648</strain>
        <tissue evidence="2">Polyp</tissue>
    </source>
</reference>
<dbReference type="EMBL" id="MU827784">
    <property type="protein sequence ID" value="KAJ7334404.1"/>
    <property type="molecule type" value="Genomic_DNA"/>
</dbReference>
<protein>
    <submittedName>
        <fullName evidence="2">Uncharacterized protein</fullName>
    </submittedName>
</protein>
<evidence type="ECO:0000313" key="3">
    <source>
        <dbReference type="Proteomes" id="UP001163046"/>
    </source>
</evidence>
<feature type="region of interest" description="Disordered" evidence="1">
    <location>
        <begin position="74"/>
        <end position="146"/>
    </location>
</feature>
<proteinExistence type="predicted"/>
<evidence type="ECO:0000256" key="1">
    <source>
        <dbReference type="SAM" id="MobiDB-lite"/>
    </source>
</evidence>